<dbReference type="OrthoDB" id="5957665at2759"/>
<reference evidence="4" key="1">
    <citation type="submission" date="2016-06" db="UniProtKB">
        <authorList>
            <consortium name="WormBaseParasite"/>
        </authorList>
    </citation>
    <scope>IDENTIFICATION</scope>
</reference>
<evidence type="ECO:0000313" key="3">
    <source>
        <dbReference type="Proteomes" id="UP000271098"/>
    </source>
</evidence>
<feature type="region of interest" description="Disordered" evidence="1">
    <location>
        <begin position="150"/>
        <end position="178"/>
    </location>
</feature>
<protein>
    <submittedName>
        <fullName evidence="4">TANC2</fullName>
    </submittedName>
</protein>
<dbReference type="WBParaSite" id="GPUH_0001255801-mRNA-1">
    <property type="protein sequence ID" value="GPUH_0001255801-mRNA-1"/>
    <property type="gene ID" value="GPUH_0001255801"/>
</dbReference>
<feature type="region of interest" description="Disordered" evidence="1">
    <location>
        <begin position="215"/>
        <end position="250"/>
    </location>
</feature>
<accession>A0A183DV03</accession>
<dbReference type="Proteomes" id="UP000271098">
    <property type="component" value="Unassembled WGS sequence"/>
</dbReference>
<dbReference type="EMBL" id="UYRT01079400">
    <property type="protein sequence ID" value="VDN20641.1"/>
    <property type="molecule type" value="Genomic_DNA"/>
</dbReference>
<dbReference type="AlphaFoldDB" id="A0A183DV03"/>
<evidence type="ECO:0000313" key="4">
    <source>
        <dbReference type="WBParaSite" id="GPUH_0001255801-mRNA-1"/>
    </source>
</evidence>
<feature type="compositionally biased region" description="Polar residues" evidence="1">
    <location>
        <begin position="226"/>
        <end position="250"/>
    </location>
</feature>
<sequence>MLKQPPGYSETIAYHAQQNLELPYHRPSPNPNTKPRWITVAGMNPSGAGVSCQLETSVHLTHSEPKIHYKAYTRSGSPLMSSPTTSYQVPIAGPSRLSPPYPIPQSGTNGCLYQKRYGQRLPHASAVRAISRVQSMPAHNSQQYLVDEEPSPQFPIESPVKDSQSSPGARFPVYSKQPPPYEHAVLQQARARYAQSVAGMCASHALGIPKDVISSSREQEEEMALNNRSCGQLASKSSSNSSIPQFAMPSTSNPLLSSVDAVVDRYDSLKTRLQRPSSCQELSSTVLVSSPPHSAPITYSSPTTYASPSTTGRSSAYLHEPYVMEHARPPSCCYYSPYAAGRNHIRAGRPIRDSEKTQKSGYTCPLIAVSEERMLL</sequence>
<name>A0A183DV03_9BILA</name>
<evidence type="ECO:0000313" key="2">
    <source>
        <dbReference type="EMBL" id="VDN20641.1"/>
    </source>
</evidence>
<evidence type="ECO:0000256" key="1">
    <source>
        <dbReference type="SAM" id="MobiDB-lite"/>
    </source>
</evidence>
<reference evidence="2 3" key="2">
    <citation type="submission" date="2018-11" db="EMBL/GenBank/DDBJ databases">
        <authorList>
            <consortium name="Pathogen Informatics"/>
        </authorList>
    </citation>
    <scope>NUCLEOTIDE SEQUENCE [LARGE SCALE GENOMIC DNA]</scope>
</reference>
<organism evidence="4">
    <name type="scientific">Gongylonema pulchrum</name>
    <dbReference type="NCBI Taxonomy" id="637853"/>
    <lineage>
        <taxon>Eukaryota</taxon>
        <taxon>Metazoa</taxon>
        <taxon>Ecdysozoa</taxon>
        <taxon>Nematoda</taxon>
        <taxon>Chromadorea</taxon>
        <taxon>Rhabditida</taxon>
        <taxon>Spirurina</taxon>
        <taxon>Spiruromorpha</taxon>
        <taxon>Spiruroidea</taxon>
        <taxon>Gongylonematidae</taxon>
        <taxon>Gongylonema</taxon>
    </lineage>
</organism>
<gene>
    <name evidence="2" type="ORF">GPUH_LOCUS12544</name>
</gene>
<keyword evidence="3" id="KW-1185">Reference proteome</keyword>
<proteinExistence type="predicted"/>